<evidence type="ECO:0000256" key="1">
    <source>
        <dbReference type="SAM" id="SignalP"/>
    </source>
</evidence>
<gene>
    <name evidence="2" type="ORF">DAETH_19230</name>
</gene>
<organism evidence="2 3">
    <name type="scientific">Deinococcus aetherius</name>
    <dbReference type="NCBI Taxonomy" id="200252"/>
    <lineage>
        <taxon>Bacteria</taxon>
        <taxon>Thermotogati</taxon>
        <taxon>Deinococcota</taxon>
        <taxon>Deinococci</taxon>
        <taxon>Deinococcales</taxon>
        <taxon>Deinococcaceae</taxon>
        <taxon>Deinococcus</taxon>
    </lineage>
</organism>
<reference evidence="2" key="1">
    <citation type="submission" date="2022-07" db="EMBL/GenBank/DDBJ databases">
        <title>Complete Genome Sequence of the Radioresistant Bacterium Deinococcus aetherius ST0316, Isolated from the Air Dust collected in Lower Stratosphere above Japan.</title>
        <authorList>
            <person name="Satoh K."/>
            <person name="Hagiwara K."/>
            <person name="Katsumata K."/>
            <person name="Kubo A."/>
            <person name="Yokobori S."/>
            <person name="Yamagishi A."/>
            <person name="Oono Y."/>
            <person name="Narumi I."/>
        </authorList>
    </citation>
    <scope>NUCLEOTIDE SEQUENCE</scope>
    <source>
        <strain evidence="2">ST0316</strain>
    </source>
</reference>
<sequence>MKATLACLSIAALLASCAPALNPPVTGRIVNATTGQEGTITFSPGALSTRAGDPFAGNNTTIQIGGQTFGGRTVLLDASTTVTVRPAVDVGFGFGTGPYDDPFFGTRVGTTTQTRTGLRTGNLIAKSFAAPARTITCTLQVNDAYHGVGDCTGSDGARYALQF</sequence>
<evidence type="ECO:0000313" key="3">
    <source>
        <dbReference type="Proteomes" id="UP001064971"/>
    </source>
</evidence>
<keyword evidence="3" id="KW-1185">Reference proteome</keyword>
<dbReference type="PROSITE" id="PS51257">
    <property type="entry name" value="PROKAR_LIPOPROTEIN"/>
    <property type="match status" value="1"/>
</dbReference>
<keyword evidence="1" id="KW-0732">Signal</keyword>
<protein>
    <recommendedName>
        <fullName evidence="4">Lipoprotein</fullName>
    </recommendedName>
</protein>
<evidence type="ECO:0008006" key="4">
    <source>
        <dbReference type="Google" id="ProtNLM"/>
    </source>
</evidence>
<name>A0ABM8ADT1_9DEIO</name>
<dbReference type="EMBL" id="AP026560">
    <property type="protein sequence ID" value="BDP41954.1"/>
    <property type="molecule type" value="Genomic_DNA"/>
</dbReference>
<dbReference type="Proteomes" id="UP001064971">
    <property type="component" value="Chromosome"/>
</dbReference>
<accession>A0ABM8ADT1</accession>
<proteinExistence type="predicted"/>
<feature type="signal peptide" evidence="1">
    <location>
        <begin position="1"/>
        <end position="20"/>
    </location>
</feature>
<evidence type="ECO:0000313" key="2">
    <source>
        <dbReference type="EMBL" id="BDP41954.1"/>
    </source>
</evidence>
<feature type="chain" id="PRO_5046058672" description="Lipoprotein" evidence="1">
    <location>
        <begin position="21"/>
        <end position="163"/>
    </location>
</feature>